<accession>A0A3P8CGN8</accession>
<feature type="compositionally biased region" description="Basic and acidic residues" evidence="1">
    <location>
        <begin position="19"/>
        <end position="29"/>
    </location>
</feature>
<evidence type="ECO:0000313" key="2">
    <source>
        <dbReference type="EMBL" id="VDO87308.1"/>
    </source>
</evidence>
<dbReference type="Proteomes" id="UP000050761">
    <property type="component" value="Unassembled WGS sequence"/>
</dbReference>
<feature type="region of interest" description="Disordered" evidence="1">
    <location>
        <begin position="72"/>
        <end position="98"/>
    </location>
</feature>
<dbReference type="EMBL" id="UZAH01026971">
    <property type="protein sequence ID" value="VDO87308.1"/>
    <property type="molecule type" value="Genomic_DNA"/>
</dbReference>
<name>A0A183FSU0_HELPZ</name>
<feature type="compositionally biased region" description="Basic and acidic residues" evidence="1">
    <location>
        <begin position="72"/>
        <end position="87"/>
    </location>
</feature>
<evidence type="ECO:0000313" key="3">
    <source>
        <dbReference type="Proteomes" id="UP000050761"/>
    </source>
</evidence>
<organism evidence="3 4">
    <name type="scientific">Heligmosomoides polygyrus</name>
    <name type="common">Parasitic roundworm</name>
    <dbReference type="NCBI Taxonomy" id="6339"/>
    <lineage>
        <taxon>Eukaryota</taxon>
        <taxon>Metazoa</taxon>
        <taxon>Ecdysozoa</taxon>
        <taxon>Nematoda</taxon>
        <taxon>Chromadorea</taxon>
        <taxon>Rhabditida</taxon>
        <taxon>Rhabditina</taxon>
        <taxon>Rhabditomorpha</taxon>
        <taxon>Strongyloidea</taxon>
        <taxon>Heligmosomidae</taxon>
        <taxon>Heligmosomoides</taxon>
    </lineage>
</organism>
<protein>
    <submittedName>
        <fullName evidence="2 4">Uncharacterized protein</fullName>
    </submittedName>
</protein>
<dbReference type="AlphaFoldDB" id="A0A183FSU0"/>
<keyword evidence="3" id="KW-1185">Reference proteome</keyword>
<dbReference type="WBParaSite" id="HPBE_0001106001-mRNA-1">
    <property type="protein sequence ID" value="HPBE_0001106001-mRNA-1"/>
    <property type="gene ID" value="HPBE_0001106001"/>
</dbReference>
<feature type="region of interest" description="Disordered" evidence="1">
    <location>
        <begin position="1"/>
        <end position="29"/>
    </location>
</feature>
<proteinExistence type="predicted"/>
<sequence>MRERAKQPRLALMTSSRQTRSDHASERSHACPLLKCATEVSTNGSRNGMLLTPTVTTRLRFTISNCDDPSLRESVLKSRRRTEERQHVTPSPQPPSTLKQLLKPLLQFLDVPGRLEPLSPQRRSVI</sequence>
<accession>A0A183FSU0</accession>
<reference evidence="2 3" key="1">
    <citation type="submission" date="2018-11" db="EMBL/GenBank/DDBJ databases">
        <authorList>
            <consortium name="Pathogen Informatics"/>
        </authorList>
    </citation>
    <scope>NUCLEOTIDE SEQUENCE [LARGE SCALE GENOMIC DNA]</scope>
</reference>
<evidence type="ECO:0000256" key="1">
    <source>
        <dbReference type="SAM" id="MobiDB-lite"/>
    </source>
</evidence>
<evidence type="ECO:0000313" key="4">
    <source>
        <dbReference type="WBParaSite" id="HPBE_0001106001-mRNA-1"/>
    </source>
</evidence>
<gene>
    <name evidence="2" type="ORF">HPBE_LOCUS11061</name>
</gene>
<reference evidence="4" key="2">
    <citation type="submission" date="2019-09" db="UniProtKB">
        <authorList>
            <consortium name="WormBaseParasite"/>
        </authorList>
    </citation>
    <scope>IDENTIFICATION</scope>
</reference>